<feature type="region of interest" description="Disordered" evidence="4">
    <location>
        <begin position="362"/>
        <end position="410"/>
    </location>
</feature>
<evidence type="ECO:0000313" key="9">
    <source>
        <dbReference type="EMBL" id="GGX91819.1"/>
    </source>
</evidence>
<evidence type="ECO:0000259" key="7">
    <source>
        <dbReference type="Pfam" id="PF25944"/>
    </source>
</evidence>
<dbReference type="PANTHER" id="PTHR30158">
    <property type="entry name" value="ACRA/E-RELATED COMPONENT OF DRUG EFFLUX TRANSPORTER"/>
    <property type="match status" value="1"/>
</dbReference>
<organism evidence="9 10">
    <name type="scientific">Litchfieldella qijiaojingensis</name>
    <dbReference type="NCBI Taxonomy" id="980347"/>
    <lineage>
        <taxon>Bacteria</taxon>
        <taxon>Pseudomonadati</taxon>
        <taxon>Pseudomonadota</taxon>
        <taxon>Gammaproteobacteria</taxon>
        <taxon>Oceanospirillales</taxon>
        <taxon>Halomonadaceae</taxon>
        <taxon>Litchfieldella</taxon>
    </lineage>
</organism>
<dbReference type="SUPFAM" id="SSF111369">
    <property type="entry name" value="HlyD-like secretion proteins"/>
    <property type="match status" value="1"/>
</dbReference>
<gene>
    <name evidence="9" type="primary">mexE</name>
    <name evidence="9" type="ORF">GCM10007160_19150</name>
</gene>
<keyword evidence="3" id="KW-0175">Coiled coil</keyword>
<dbReference type="Proteomes" id="UP000653056">
    <property type="component" value="Unassembled WGS sequence"/>
</dbReference>
<feature type="domain" description="Multidrug resistance protein MdtA-like beta-barrel" evidence="7">
    <location>
        <begin position="214"/>
        <end position="298"/>
    </location>
</feature>
<dbReference type="Gene3D" id="2.40.30.170">
    <property type="match status" value="1"/>
</dbReference>
<comment type="subcellular location">
    <subcellularLocation>
        <location evidence="1">Cell inner membrane</location>
        <topology evidence="1">Lipid-anchor</topology>
    </subcellularLocation>
</comment>
<evidence type="ECO:0000256" key="2">
    <source>
        <dbReference type="ARBA" id="ARBA00009477"/>
    </source>
</evidence>
<evidence type="ECO:0000259" key="5">
    <source>
        <dbReference type="Pfam" id="PF25876"/>
    </source>
</evidence>
<feature type="coiled-coil region" evidence="3">
    <location>
        <begin position="110"/>
        <end position="168"/>
    </location>
</feature>
<dbReference type="Pfam" id="PF25876">
    <property type="entry name" value="HH_MFP_RND"/>
    <property type="match status" value="1"/>
</dbReference>
<protein>
    <submittedName>
        <fullName evidence="9">MexE family multidrug efflux RND transporter periplasmic adaptor subunit</fullName>
    </submittedName>
</protein>
<keyword evidence="10" id="KW-1185">Reference proteome</keyword>
<reference evidence="10" key="1">
    <citation type="journal article" date="2019" name="Int. J. Syst. Evol. Microbiol.">
        <title>The Global Catalogue of Microorganisms (GCM) 10K type strain sequencing project: providing services to taxonomists for standard genome sequencing and annotation.</title>
        <authorList>
            <consortium name="The Broad Institute Genomics Platform"/>
            <consortium name="The Broad Institute Genome Sequencing Center for Infectious Disease"/>
            <person name="Wu L."/>
            <person name="Ma J."/>
        </authorList>
    </citation>
    <scope>NUCLEOTIDE SEQUENCE [LARGE SCALE GENOMIC DNA]</scope>
    <source>
        <strain evidence="10">KCTC 22228</strain>
    </source>
</reference>
<evidence type="ECO:0000256" key="1">
    <source>
        <dbReference type="ARBA" id="ARBA00004519"/>
    </source>
</evidence>
<evidence type="ECO:0000259" key="8">
    <source>
        <dbReference type="Pfam" id="PF25967"/>
    </source>
</evidence>
<evidence type="ECO:0000256" key="4">
    <source>
        <dbReference type="SAM" id="MobiDB-lite"/>
    </source>
</evidence>
<dbReference type="NCBIfam" id="TIGR01730">
    <property type="entry name" value="RND_mfp"/>
    <property type="match status" value="1"/>
</dbReference>
<name>A0ABQ2YSV5_9GAMM</name>
<dbReference type="InterPro" id="IPR058625">
    <property type="entry name" value="MdtA-like_BSH"/>
</dbReference>
<evidence type="ECO:0000259" key="6">
    <source>
        <dbReference type="Pfam" id="PF25917"/>
    </source>
</evidence>
<dbReference type="InterPro" id="IPR006143">
    <property type="entry name" value="RND_pump_MFP"/>
</dbReference>
<dbReference type="EMBL" id="BMXS01000008">
    <property type="protein sequence ID" value="GGX91819.1"/>
    <property type="molecule type" value="Genomic_DNA"/>
</dbReference>
<dbReference type="Gene3D" id="2.40.50.100">
    <property type="match status" value="1"/>
</dbReference>
<dbReference type="Gene3D" id="1.10.287.470">
    <property type="entry name" value="Helix hairpin bin"/>
    <property type="match status" value="1"/>
</dbReference>
<dbReference type="PROSITE" id="PS51257">
    <property type="entry name" value="PROKAR_LIPOPROTEIN"/>
    <property type="match status" value="1"/>
</dbReference>
<sequence length="410" mass="44488">MLTMKSERIWMTPLLLSFGLLLAGCGGEQEASPSEQQQAPPPVPAQVMEMAPRDISLDKSYPAMLRSDNEVTVVARVNGTLEERLFEPGDLVEKGESLYTIEPLVYQAEVRRREADLQSAEAELSRAQRDANRYERLLGQNSVSRQQYDQAQSELLVARANVAQAQAALDSARIDLDYTSVEAPVAGMIGLSEVNVGNLVDAGTELVTITPLDPLEVRFQLPQADALKLRRQRQQNSGNITAELVFPASNSSQPQRLQGQLEFLGVRVSERTSTVEASATFDNPDGLFLPGQFVRVKLTGLQRFDVLAVPEIAVTEGLMGPQVFVLDEENKVRARTVEPLETAGSWLIIASGIETGDRVVAGDPAGLQPGRVIEPQPFDGEAHKVAETETPQETGAGSEGDLQTDEADGA</sequence>
<feature type="domain" description="Multidrug resistance protein MdtA-like barrel-sandwich hybrid" evidence="6">
    <location>
        <begin position="69"/>
        <end position="209"/>
    </location>
</feature>
<dbReference type="Pfam" id="PF25917">
    <property type="entry name" value="BSH_RND"/>
    <property type="match status" value="1"/>
</dbReference>
<feature type="domain" description="Multidrug resistance protein MdtA-like C-terminal permuted SH3" evidence="8">
    <location>
        <begin position="305"/>
        <end position="361"/>
    </location>
</feature>
<dbReference type="InterPro" id="IPR058624">
    <property type="entry name" value="MdtA-like_HH"/>
</dbReference>
<comment type="caution">
    <text evidence="9">The sequence shown here is derived from an EMBL/GenBank/DDBJ whole genome shotgun (WGS) entry which is preliminary data.</text>
</comment>
<dbReference type="Pfam" id="PF25967">
    <property type="entry name" value="RND-MFP_C"/>
    <property type="match status" value="1"/>
</dbReference>
<feature type="domain" description="Multidrug resistance protein MdtA-like alpha-helical hairpin" evidence="5">
    <location>
        <begin position="113"/>
        <end position="179"/>
    </location>
</feature>
<dbReference type="InterPro" id="IPR058626">
    <property type="entry name" value="MdtA-like_b-barrel"/>
</dbReference>
<dbReference type="Gene3D" id="2.40.420.20">
    <property type="match status" value="1"/>
</dbReference>
<dbReference type="Pfam" id="PF25944">
    <property type="entry name" value="Beta-barrel_RND"/>
    <property type="match status" value="1"/>
</dbReference>
<evidence type="ECO:0000313" key="10">
    <source>
        <dbReference type="Proteomes" id="UP000653056"/>
    </source>
</evidence>
<dbReference type="InterPro" id="IPR058627">
    <property type="entry name" value="MdtA-like_C"/>
</dbReference>
<comment type="similarity">
    <text evidence="2">Belongs to the membrane fusion protein (MFP) (TC 8.A.1) family.</text>
</comment>
<evidence type="ECO:0000256" key="3">
    <source>
        <dbReference type="SAM" id="Coils"/>
    </source>
</evidence>
<dbReference type="RefSeq" id="WP_422730973.1">
    <property type="nucleotide sequence ID" value="NZ_BMXS01000008.1"/>
</dbReference>
<accession>A0ABQ2YSV5</accession>
<proteinExistence type="inferred from homology"/>